<reference evidence="1 2" key="1">
    <citation type="submission" date="2014-12" db="EMBL/GenBank/DDBJ databases">
        <authorList>
            <person name="Neuveglise Cecile"/>
        </authorList>
    </citation>
    <scope>NUCLEOTIDE SEQUENCE [LARGE SCALE GENOMIC DNA]</scope>
    <source>
        <strain evidence="1 2">CBS 12615</strain>
    </source>
</reference>
<dbReference type="RefSeq" id="XP_022631188.1">
    <property type="nucleotide sequence ID" value="XM_022775277.1"/>
</dbReference>
<dbReference type="Proteomes" id="UP000054304">
    <property type="component" value="Unassembled WGS sequence"/>
</dbReference>
<protein>
    <submittedName>
        <fullName evidence="1">LALA0S16e00188g1_1</fullName>
    </submittedName>
</protein>
<proteinExistence type="predicted"/>
<dbReference type="GeneID" id="34688561"/>
<keyword evidence="2" id="KW-1185">Reference proteome</keyword>
<evidence type="ECO:0000313" key="1">
    <source>
        <dbReference type="EMBL" id="CEP64991.1"/>
    </source>
</evidence>
<dbReference type="OrthoDB" id="4057307at2759"/>
<accession>A0A0C7NGY4</accession>
<gene>
    <name evidence="1" type="ORF">LALA0_S16e00188g</name>
</gene>
<evidence type="ECO:0000313" key="2">
    <source>
        <dbReference type="Proteomes" id="UP000054304"/>
    </source>
</evidence>
<organism evidence="1 2">
    <name type="scientific">Lachancea lanzarotensis</name>
    <dbReference type="NCBI Taxonomy" id="1245769"/>
    <lineage>
        <taxon>Eukaryota</taxon>
        <taxon>Fungi</taxon>
        <taxon>Dikarya</taxon>
        <taxon>Ascomycota</taxon>
        <taxon>Saccharomycotina</taxon>
        <taxon>Saccharomycetes</taxon>
        <taxon>Saccharomycetales</taxon>
        <taxon>Saccharomycetaceae</taxon>
        <taxon>Lachancea</taxon>
    </lineage>
</organism>
<dbReference type="AlphaFoldDB" id="A0A0C7NGY4"/>
<dbReference type="HOGENOM" id="CLU_2498258_0_0_1"/>
<sequence length="86" mass="9493">MGFKEKFQKFKYYISGSPVKGEHYKDPPNVKDLPHMTDADGQLVAVSSGKRELSPVLSATLNIQNSHRGEQVNENDDTIEGAMAKA</sequence>
<dbReference type="EMBL" id="LN736375">
    <property type="protein sequence ID" value="CEP64991.1"/>
    <property type="molecule type" value="Genomic_DNA"/>
</dbReference>
<name>A0A0C7NGY4_9SACH</name>